<dbReference type="PANTHER" id="PTHR30032">
    <property type="entry name" value="N-ACETYLMURAMOYL-L-ALANINE AMIDASE-RELATED"/>
    <property type="match status" value="1"/>
</dbReference>
<dbReference type="EMBL" id="CP002547">
    <property type="protein sequence ID" value="ADY57519.1"/>
    <property type="molecule type" value="Genomic_DNA"/>
</dbReference>
<dbReference type="Pfam" id="PF04122">
    <property type="entry name" value="CW_binding_2"/>
    <property type="match status" value="3"/>
</dbReference>
<dbReference type="eggNOG" id="COG2247">
    <property type="taxonomic scope" value="Bacteria"/>
</dbReference>
<dbReference type="SUPFAM" id="SSF50939">
    <property type="entry name" value="Sialidases"/>
    <property type="match status" value="1"/>
</dbReference>
<dbReference type="InterPro" id="IPR007253">
    <property type="entry name" value="Cell_wall-bd_2"/>
</dbReference>
<evidence type="ECO:0000313" key="1">
    <source>
        <dbReference type="EMBL" id="ADY57519.1"/>
    </source>
</evidence>
<dbReference type="PANTHER" id="PTHR30032:SF8">
    <property type="entry name" value="GERMINATION-SPECIFIC N-ACETYLMURAMOYL-L-ALANINE AMIDASE"/>
    <property type="match status" value="1"/>
</dbReference>
<sequence>MNPKKSKKILLVIMALNMILSIMPVNMAYALSEWTNVGNEAFSIDKTNIPSLKVDNGTPYLAFTSETNGYKATVMKYDGSSWVTVGSPDFSSGPIYQLSLDVDNGTPYVSYYTYDYDNENNDHNGVTVMKYDGSNWVNVGNPGFAGGMIADPSLIVDNGTPYVVFADDANGNKATVMKYDGSDWVNIGSPGFSQEQINAPAITMDNGTFYVAYIDVPNGEAPSRAVVKKYDGSNWVTVGNPSLDKVFCPSLNIDNGTPYIAYAYGDNLDKIAVMKYDGNNWVTVGSPKISDGKVYAAPSLDVYNGTPYVAYTDGKSSDDSHKMIVKKYDGSNWVTVGSPNLAKGSIFGTSFQMGNDIPYVAYTDTADNDKITVRKFCSLPVSVTRLWGPTRVETALAIAKAEYPGTISNVILTTADNYPDALTGSVLAAKLNAPILLAGGKESEQRKLLDYLQTSLDQSGSIYILGGATASGSDLVEKLTAAGYQNIIRISGIDRYDTSAQIAGEIGSETGTPVVLASGENYADALAISSVAAEKQYPVLLVAKEGLSETIKTKLAAIKPEKVYIIGGEGAISPRVKEQAARITGLGEDSMIRISGSDRYETSLSVAKHFNTGGTVCLATGTNYPDALAGSVYAAKRKAPIILAGDQLSAEAIEYLLSIKCNEAALFGGEAVISKEIQEQLER</sequence>
<proteinExistence type="predicted"/>
<dbReference type="Gene3D" id="3.40.50.12090">
    <property type="match status" value="2"/>
</dbReference>
<reference evidence="1 2" key="1">
    <citation type="journal article" date="2011" name="Stand. Genomic Sci.">
        <title>Complete genome sequence of Syntrophobotulus glycolicus type strain (FlGlyR).</title>
        <authorList>
            <person name="Han C."/>
            <person name="Mwirichia R."/>
            <person name="Chertkov O."/>
            <person name="Held B."/>
            <person name="Lapidus A."/>
            <person name="Nolan M."/>
            <person name="Lucas S."/>
            <person name="Hammon N."/>
            <person name="Deshpande S."/>
            <person name="Cheng J.F."/>
            <person name="Tapia R."/>
            <person name="Goodwin L."/>
            <person name="Pitluck S."/>
            <person name="Huntemann M."/>
            <person name="Liolios K."/>
            <person name="Ivanova N."/>
            <person name="Pagani I."/>
            <person name="Mavromatis K."/>
            <person name="Ovchinikova G."/>
            <person name="Pati A."/>
            <person name="Chen A."/>
            <person name="Palaniappan K."/>
            <person name="Land M."/>
            <person name="Hauser L."/>
            <person name="Brambilla E.M."/>
            <person name="Rohde M."/>
            <person name="Spring S."/>
            <person name="Sikorski J."/>
            <person name="Goker M."/>
            <person name="Woyke T."/>
            <person name="Bristow J."/>
            <person name="Eisen J.A."/>
            <person name="Markowitz V."/>
            <person name="Hugenholtz P."/>
            <person name="Kyrpides N.C."/>
            <person name="Klenk H.P."/>
            <person name="Detter J.C."/>
        </authorList>
    </citation>
    <scope>NUCLEOTIDE SEQUENCE [LARGE SCALE GENOMIC DNA]</scope>
    <source>
        <strain evidence="2">DSM 8271 / FlGlyR</strain>
    </source>
</reference>
<name>F0T291_SYNGF</name>
<dbReference type="Gene3D" id="2.115.10.20">
    <property type="entry name" value="Glycosyl hydrolase domain, family 43"/>
    <property type="match status" value="1"/>
</dbReference>
<dbReference type="InterPro" id="IPR023296">
    <property type="entry name" value="Glyco_hydro_beta-prop_sf"/>
</dbReference>
<evidence type="ECO:0000313" key="2">
    <source>
        <dbReference type="Proteomes" id="UP000007488"/>
    </source>
</evidence>
<dbReference type="AlphaFoldDB" id="F0T291"/>
<protein>
    <submittedName>
        <fullName evidence="1">Cell wall binding repeat 2-containing protein</fullName>
    </submittedName>
</protein>
<dbReference type="SUPFAM" id="SSF75005">
    <property type="entry name" value="Arabinanase/levansucrase/invertase"/>
    <property type="match status" value="1"/>
</dbReference>
<dbReference type="HOGENOM" id="CLU_402727_0_0_9"/>
<gene>
    <name evidence="1" type="ordered locus">Sgly_3256</name>
</gene>
<dbReference type="STRING" id="645991.Sgly_3256"/>
<reference evidence="2" key="2">
    <citation type="submission" date="2011-02" db="EMBL/GenBank/DDBJ databases">
        <title>The complete genome of Syntrophobotulus glycolicus DSM 8271.</title>
        <authorList>
            <person name="Lucas S."/>
            <person name="Copeland A."/>
            <person name="Lapidus A."/>
            <person name="Bruce D."/>
            <person name="Goodwin L."/>
            <person name="Pitluck S."/>
            <person name="Kyrpides N."/>
            <person name="Mavromatis K."/>
            <person name="Pagani I."/>
            <person name="Ivanova N."/>
            <person name="Mikhailova N."/>
            <person name="Chertkov O."/>
            <person name="Held B."/>
            <person name="Detter J.C."/>
            <person name="Tapia R."/>
            <person name="Han C."/>
            <person name="Land M."/>
            <person name="Hauser L."/>
            <person name="Markowitz V."/>
            <person name="Cheng J.-F."/>
            <person name="Hugenholtz P."/>
            <person name="Woyke T."/>
            <person name="Wu D."/>
            <person name="Spring S."/>
            <person name="Schroeder M."/>
            <person name="Brambilla E."/>
            <person name="Klenk H.-P."/>
            <person name="Eisen J.A."/>
        </authorList>
    </citation>
    <scope>NUCLEOTIDE SEQUENCE [LARGE SCALE GENOMIC DNA]</scope>
    <source>
        <strain evidence="2">DSM 8271 / FlGlyR</strain>
    </source>
</reference>
<organism evidence="1 2">
    <name type="scientific">Syntrophobotulus glycolicus (strain DSM 8271 / FlGlyR)</name>
    <dbReference type="NCBI Taxonomy" id="645991"/>
    <lineage>
        <taxon>Bacteria</taxon>
        <taxon>Bacillati</taxon>
        <taxon>Bacillota</taxon>
        <taxon>Clostridia</taxon>
        <taxon>Eubacteriales</taxon>
        <taxon>Desulfitobacteriaceae</taxon>
        <taxon>Syntrophobotulus</taxon>
    </lineage>
</organism>
<dbReference type="InterPro" id="IPR036278">
    <property type="entry name" value="Sialidase_sf"/>
</dbReference>
<accession>F0T291</accession>
<dbReference type="Proteomes" id="UP000007488">
    <property type="component" value="Chromosome"/>
</dbReference>
<dbReference type="KEGG" id="sgy:Sgly_3256"/>
<dbReference type="InterPro" id="IPR051922">
    <property type="entry name" value="Bact_Sporulation_Assoc"/>
</dbReference>
<keyword evidence="2" id="KW-1185">Reference proteome</keyword>